<accession>A0A0A9HAH3</accession>
<proteinExistence type="predicted"/>
<name>A0A0A9HAH3_ARUDO</name>
<dbReference type="AlphaFoldDB" id="A0A0A9HAH3"/>
<dbReference type="EMBL" id="GBRH01166040">
    <property type="protein sequence ID" value="JAE31856.1"/>
    <property type="molecule type" value="Transcribed_RNA"/>
</dbReference>
<organism evidence="1">
    <name type="scientific">Arundo donax</name>
    <name type="common">Giant reed</name>
    <name type="synonym">Donax arundinaceus</name>
    <dbReference type="NCBI Taxonomy" id="35708"/>
    <lineage>
        <taxon>Eukaryota</taxon>
        <taxon>Viridiplantae</taxon>
        <taxon>Streptophyta</taxon>
        <taxon>Embryophyta</taxon>
        <taxon>Tracheophyta</taxon>
        <taxon>Spermatophyta</taxon>
        <taxon>Magnoliopsida</taxon>
        <taxon>Liliopsida</taxon>
        <taxon>Poales</taxon>
        <taxon>Poaceae</taxon>
        <taxon>PACMAD clade</taxon>
        <taxon>Arundinoideae</taxon>
        <taxon>Arundineae</taxon>
        <taxon>Arundo</taxon>
    </lineage>
</organism>
<sequence>MTKSGSNVYRTDFFFSISHY</sequence>
<evidence type="ECO:0000313" key="1">
    <source>
        <dbReference type="EMBL" id="JAE31856.1"/>
    </source>
</evidence>
<protein>
    <submittedName>
        <fullName evidence="1">RpoC1</fullName>
    </submittedName>
</protein>
<reference evidence="1" key="1">
    <citation type="submission" date="2014-09" db="EMBL/GenBank/DDBJ databases">
        <authorList>
            <person name="Magalhaes I.L.F."/>
            <person name="Oliveira U."/>
            <person name="Santos F.R."/>
            <person name="Vidigal T.H.D.A."/>
            <person name="Brescovit A.D."/>
            <person name="Santos A.J."/>
        </authorList>
    </citation>
    <scope>NUCLEOTIDE SEQUENCE</scope>
    <source>
        <tissue evidence="1">Shoot tissue taken approximately 20 cm above the soil surface</tissue>
    </source>
</reference>
<reference evidence="1" key="2">
    <citation type="journal article" date="2015" name="Data Brief">
        <title>Shoot transcriptome of the giant reed, Arundo donax.</title>
        <authorList>
            <person name="Barrero R.A."/>
            <person name="Guerrero F.D."/>
            <person name="Moolhuijzen P."/>
            <person name="Goolsby J.A."/>
            <person name="Tidwell J."/>
            <person name="Bellgard S.E."/>
            <person name="Bellgard M.I."/>
        </authorList>
    </citation>
    <scope>NUCLEOTIDE SEQUENCE</scope>
    <source>
        <tissue evidence="1">Shoot tissue taken approximately 20 cm above the soil surface</tissue>
    </source>
</reference>